<feature type="region of interest" description="Disordered" evidence="14">
    <location>
        <begin position="47"/>
        <end position="68"/>
    </location>
</feature>
<keyword evidence="17" id="KW-0966">Cell projection</keyword>
<dbReference type="GO" id="GO:0003924">
    <property type="term" value="F:GTPase activity"/>
    <property type="evidence" value="ECO:0007669"/>
    <property type="project" value="UniProtKB-UniRule"/>
</dbReference>
<evidence type="ECO:0000256" key="7">
    <source>
        <dbReference type="ARBA" id="ARBA00022795"/>
    </source>
</evidence>
<dbReference type="EMBL" id="PIPM01000002">
    <property type="protein sequence ID" value="RUO35802.1"/>
    <property type="molecule type" value="Genomic_DNA"/>
</dbReference>
<keyword evidence="7" id="KW-1005">Bacterial flagellum biogenesis</keyword>
<dbReference type="InterPro" id="IPR047040">
    <property type="entry name" value="FlhF__GTPase_dom"/>
</dbReference>
<evidence type="ECO:0000259" key="15">
    <source>
        <dbReference type="SMART" id="SM00382"/>
    </source>
</evidence>
<dbReference type="AlphaFoldDB" id="A0A432WPT0"/>
<keyword evidence="9" id="KW-0342">GTP-binding</keyword>
<evidence type="ECO:0000256" key="13">
    <source>
        <dbReference type="NCBIfam" id="TIGR03499"/>
    </source>
</evidence>
<dbReference type="PANTHER" id="PTHR43134">
    <property type="entry name" value="SIGNAL RECOGNITION PARTICLE RECEPTOR SUBUNIT ALPHA"/>
    <property type="match status" value="1"/>
</dbReference>
<keyword evidence="4" id="KW-0813">Transport</keyword>
<gene>
    <name evidence="17" type="primary">flhF</name>
    <name evidence="17" type="ORF">CWE11_03340</name>
</gene>
<evidence type="ECO:0000256" key="9">
    <source>
        <dbReference type="ARBA" id="ARBA00023134"/>
    </source>
</evidence>
<evidence type="ECO:0000256" key="4">
    <source>
        <dbReference type="ARBA" id="ARBA00022448"/>
    </source>
</evidence>
<dbReference type="OrthoDB" id="9778554at2"/>
<evidence type="ECO:0000313" key="17">
    <source>
        <dbReference type="EMBL" id="RUO35802.1"/>
    </source>
</evidence>
<evidence type="ECO:0000256" key="1">
    <source>
        <dbReference type="ARBA" id="ARBA00004413"/>
    </source>
</evidence>
<dbReference type="GO" id="GO:0006614">
    <property type="term" value="P:SRP-dependent cotranslational protein targeting to membrane"/>
    <property type="evidence" value="ECO:0007669"/>
    <property type="project" value="UniProtKB-UniRule"/>
</dbReference>
<evidence type="ECO:0000256" key="10">
    <source>
        <dbReference type="ARBA" id="ARBA00023136"/>
    </source>
</evidence>
<evidence type="ECO:0000256" key="14">
    <source>
        <dbReference type="SAM" id="MobiDB-lite"/>
    </source>
</evidence>
<reference evidence="17 18" key="1">
    <citation type="journal article" date="2011" name="Front. Microbiol.">
        <title>Genomic signatures of strain selection and enhancement in Bacillus atrophaeus var. globigii, a historical biowarfare simulant.</title>
        <authorList>
            <person name="Gibbons H.S."/>
            <person name="Broomall S.M."/>
            <person name="McNew L.A."/>
            <person name="Daligault H."/>
            <person name="Chapman C."/>
            <person name="Bruce D."/>
            <person name="Karavis M."/>
            <person name="Krepps M."/>
            <person name="McGregor P.A."/>
            <person name="Hong C."/>
            <person name="Park K.H."/>
            <person name="Akmal A."/>
            <person name="Feldman A."/>
            <person name="Lin J.S."/>
            <person name="Chang W.E."/>
            <person name="Higgs B.W."/>
            <person name="Demirev P."/>
            <person name="Lindquist J."/>
            <person name="Liem A."/>
            <person name="Fochler E."/>
            <person name="Read T.D."/>
            <person name="Tapia R."/>
            <person name="Johnson S."/>
            <person name="Bishop-Lilly K.A."/>
            <person name="Detter C."/>
            <person name="Han C."/>
            <person name="Sozhamannan S."/>
            <person name="Rosenzweig C.N."/>
            <person name="Skowronski E.W."/>
        </authorList>
    </citation>
    <scope>NUCLEOTIDE SEQUENCE [LARGE SCALE GENOMIC DNA]</scope>
    <source>
        <strain evidence="17 18">GYP-17</strain>
    </source>
</reference>
<dbReference type="PANTHER" id="PTHR43134:SF3">
    <property type="entry name" value="FLAGELLAR BIOSYNTHESIS PROTEIN FLHF"/>
    <property type="match status" value="1"/>
</dbReference>
<keyword evidence="5" id="KW-1003">Cell membrane</keyword>
<comment type="similarity">
    <text evidence="2">Belongs to the GTP-binding SRP family.</text>
</comment>
<evidence type="ECO:0000256" key="3">
    <source>
        <dbReference type="ARBA" id="ARBA00014919"/>
    </source>
</evidence>
<evidence type="ECO:0000313" key="18">
    <source>
        <dbReference type="Proteomes" id="UP000288405"/>
    </source>
</evidence>
<keyword evidence="6" id="KW-0547">Nucleotide-binding</keyword>
<proteinExistence type="inferred from homology"/>
<comment type="function">
    <text evidence="12">Necessary for flagellar biosynthesis. May be involved in translocation of the flagellum.</text>
</comment>
<comment type="subcellular location">
    <subcellularLocation>
        <location evidence="1">Cell membrane</location>
        <topology evidence="1">Peripheral membrane protein</topology>
        <orientation evidence="1">Cytoplasmic side</orientation>
    </subcellularLocation>
</comment>
<feature type="domain" description="AAA+ ATPase" evidence="15">
    <location>
        <begin position="162"/>
        <end position="337"/>
    </location>
</feature>
<dbReference type="GO" id="GO:0005047">
    <property type="term" value="F:signal recognition particle binding"/>
    <property type="evidence" value="ECO:0007669"/>
    <property type="project" value="TreeGrafter"/>
</dbReference>
<dbReference type="GO" id="GO:0005886">
    <property type="term" value="C:plasma membrane"/>
    <property type="evidence" value="ECO:0007669"/>
    <property type="project" value="UniProtKB-SubCell"/>
</dbReference>
<keyword evidence="11" id="KW-1006">Bacterial flagellum protein export</keyword>
<dbReference type="InterPro" id="IPR000897">
    <property type="entry name" value="SRP54_GTPase_dom"/>
</dbReference>
<evidence type="ECO:0000256" key="2">
    <source>
        <dbReference type="ARBA" id="ARBA00008531"/>
    </source>
</evidence>
<dbReference type="RefSeq" id="WP_126776180.1">
    <property type="nucleotide sequence ID" value="NZ_PIPM01000002.1"/>
</dbReference>
<dbReference type="Proteomes" id="UP000288405">
    <property type="component" value="Unassembled WGS sequence"/>
</dbReference>
<dbReference type="InterPro" id="IPR020006">
    <property type="entry name" value="FlhF"/>
</dbReference>
<dbReference type="GO" id="GO:0005525">
    <property type="term" value="F:GTP binding"/>
    <property type="evidence" value="ECO:0007669"/>
    <property type="project" value="UniProtKB-UniRule"/>
</dbReference>
<name>A0A432WPT0_9GAMM</name>
<dbReference type="Gene3D" id="1.20.120.1380">
    <property type="entry name" value="Flagellar FlhF biosynthesis protein, N domain"/>
    <property type="match status" value="1"/>
</dbReference>
<sequence>MSVMRFIGINKRDVMRQVRAKLGPDAMILSSRQTEEGIEVMAMADEASQASQDSTTMPVASDAGASNSEAGDFARLAQRLLQEVEQMRSMLKPEQSGAITTVRADMRHDLLRWAQAGGLSGRLTKKALDNVSDLTRSASSILHDYVQSHLRTPEMPVELFAEHGVIALVGPTGVGKTTTTAKLAAHYVMQFGPEGLLLLTTDSYRVGAQEQLKIYAELLGVEMVALGEDDKLEQLAPKLSQKRLVLIDTVGMSQRDQRLTQRIAQLQAKAGAPSATRLVLLLNASSQRETLYEVVERFRAVASESGHEINDCIVTKKDEAASLGAVLDTIIQHDLCVHFVSYGQRVPEDLELADPAELAKYFVQATARIVAENDIFEELWGGSSIATSVAASTSQPAVSSNTRVNPRGLQQLRQRVHQYTPWFQLLEFTQAAVLKSAQTGVGLDLTPIHAQARELLDTQNVAGISWPKSTPVASCKWHLPPMPINNHGYLGYFPIVNDPHQTQGESLDMAAVAKDLHASYHICAALPEPAQRAALNAPWVAVINRNHRVIHAGKAQAALRVNASMTPPQEHRLVYRGEAVRCQLQRADVVLPDTEEPMDLWFGLVEASERKATLVRRHWLSPKGQTRELTEQLLLEQLAIDELASLSRQAVRALQTMVGADAQTPDLVYLGVLIANFVIRVQQDPTENGTQIRHQLFDYSGRRGRHDTTKLLSGVLQMLEASATLAILRHDDAAQANAGVMA</sequence>
<organism evidence="17 18">
    <name type="scientific">Aliidiomarina sanyensis</name>
    <dbReference type="NCBI Taxonomy" id="1249555"/>
    <lineage>
        <taxon>Bacteria</taxon>
        <taxon>Pseudomonadati</taxon>
        <taxon>Pseudomonadota</taxon>
        <taxon>Gammaproteobacteria</taxon>
        <taxon>Alteromonadales</taxon>
        <taxon>Idiomarinaceae</taxon>
        <taxon>Aliidiomarina</taxon>
    </lineage>
</organism>
<evidence type="ECO:0000256" key="8">
    <source>
        <dbReference type="ARBA" id="ARBA00022927"/>
    </source>
</evidence>
<comment type="caution">
    <text evidence="17">The sequence shown here is derived from an EMBL/GenBank/DDBJ whole genome shotgun (WGS) entry which is preliminary data.</text>
</comment>
<evidence type="ECO:0000256" key="12">
    <source>
        <dbReference type="ARBA" id="ARBA00025337"/>
    </source>
</evidence>
<keyword evidence="17" id="KW-0969">Cilium</keyword>
<feature type="domain" description="SRP54-type proteins GTP-binding" evidence="16">
    <location>
        <begin position="163"/>
        <end position="364"/>
    </location>
</feature>
<dbReference type="CDD" id="cd17873">
    <property type="entry name" value="FlhF"/>
    <property type="match status" value="1"/>
</dbReference>
<protein>
    <recommendedName>
        <fullName evidence="3 13">Flagellar biosynthesis protein FlhF</fullName>
    </recommendedName>
</protein>
<evidence type="ECO:0000256" key="6">
    <source>
        <dbReference type="ARBA" id="ARBA00022741"/>
    </source>
</evidence>
<keyword evidence="18" id="KW-1185">Reference proteome</keyword>
<feature type="compositionally biased region" description="Polar residues" evidence="14">
    <location>
        <begin position="48"/>
        <end position="68"/>
    </location>
</feature>
<accession>A0A432WPT0</accession>
<dbReference type="NCBIfam" id="TIGR03499">
    <property type="entry name" value="FlhF"/>
    <property type="match status" value="1"/>
</dbReference>
<dbReference type="GO" id="GO:0015031">
    <property type="term" value="P:protein transport"/>
    <property type="evidence" value="ECO:0007669"/>
    <property type="project" value="UniProtKB-KW"/>
</dbReference>
<evidence type="ECO:0000256" key="5">
    <source>
        <dbReference type="ARBA" id="ARBA00022475"/>
    </source>
</evidence>
<evidence type="ECO:0000259" key="16">
    <source>
        <dbReference type="SMART" id="SM00962"/>
    </source>
</evidence>
<keyword evidence="10" id="KW-0472">Membrane</keyword>
<dbReference type="Gene3D" id="3.40.50.300">
    <property type="entry name" value="P-loop containing nucleotide triphosphate hydrolases"/>
    <property type="match status" value="1"/>
</dbReference>
<dbReference type="InterPro" id="IPR003593">
    <property type="entry name" value="AAA+_ATPase"/>
</dbReference>
<keyword evidence="17" id="KW-0282">Flagellum</keyword>
<dbReference type="FunFam" id="3.40.50.300:FF:000695">
    <property type="entry name" value="Flagellar biosynthesis regulator FlhF"/>
    <property type="match status" value="1"/>
</dbReference>
<dbReference type="SMART" id="SM00962">
    <property type="entry name" value="SRP54"/>
    <property type="match status" value="1"/>
</dbReference>
<keyword evidence="8" id="KW-0653">Protein transport</keyword>
<dbReference type="Pfam" id="PF00448">
    <property type="entry name" value="SRP54"/>
    <property type="match status" value="1"/>
</dbReference>
<dbReference type="InterPro" id="IPR027417">
    <property type="entry name" value="P-loop_NTPase"/>
</dbReference>
<dbReference type="SUPFAM" id="SSF52540">
    <property type="entry name" value="P-loop containing nucleoside triphosphate hydrolases"/>
    <property type="match status" value="1"/>
</dbReference>
<dbReference type="GO" id="GO:0044781">
    <property type="term" value="P:bacterial-type flagellum organization"/>
    <property type="evidence" value="ECO:0007669"/>
    <property type="project" value="UniProtKB-UniRule"/>
</dbReference>
<dbReference type="SMART" id="SM00382">
    <property type="entry name" value="AAA"/>
    <property type="match status" value="1"/>
</dbReference>
<evidence type="ECO:0000256" key="11">
    <source>
        <dbReference type="ARBA" id="ARBA00023225"/>
    </source>
</evidence>